<dbReference type="EMBL" id="JABBMT010000005">
    <property type="protein sequence ID" value="NMM40163.1"/>
    <property type="molecule type" value="Genomic_DNA"/>
</dbReference>
<evidence type="ECO:0000259" key="1">
    <source>
        <dbReference type="Pfam" id="PF16363"/>
    </source>
</evidence>
<name>A0A7Y0HBB0_9GAMM</name>
<gene>
    <name evidence="2" type="ORF">HHO47_04700</name>
</gene>
<evidence type="ECO:0000313" key="3">
    <source>
        <dbReference type="Proteomes" id="UP000570493"/>
    </source>
</evidence>
<protein>
    <submittedName>
        <fullName evidence="2">NAD-dependent epimerase/dehydratase family protein</fullName>
    </submittedName>
</protein>
<dbReference type="AlphaFoldDB" id="A0A7Y0HBB0"/>
<feature type="domain" description="NAD(P)-binding" evidence="1">
    <location>
        <begin position="7"/>
        <end position="308"/>
    </location>
</feature>
<sequence>MNDSSILVLGSNSFSGASFCAHMLKNDQQIVAVSRSSEPNSALLPYSWQKNADKLQFSQLDINHHLQKIIDIVKQKKIKKIYNFAAQSMVGQSWQHPEHWFMTNTVSTIKLHNSLRQLDFLEKYIHISTPEVYGSCNGLVPEHTNYQPSTPYAVSRAAADMSLHTFADVYDFPVVFTRAANVYGEGQQLYRIIPRTILYALLGKKLQLHGGGHSTRSFIHIDDVSSATQLIGEKGKNGDIYHISTDQMISIRVLVETICNMLKLPFEQVCQSTEDRLGKDAAYLLDTKKIRSELNWQDSISLENGLERTIYWMKQNLDVLAKQEHDYIHKP</sequence>
<dbReference type="Pfam" id="PF16363">
    <property type="entry name" value="GDP_Man_Dehyd"/>
    <property type="match status" value="1"/>
</dbReference>
<dbReference type="Proteomes" id="UP000570493">
    <property type="component" value="Unassembled WGS sequence"/>
</dbReference>
<keyword evidence="3" id="KW-1185">Reference proteome</keyword>
<organism evidence="2 3">
    <name type="scientific">Pseudoalteromonas arctica</name>
    <dbReference type="NCBI Taxonomy" id="394751"/>
    <lineage>
        <taxon>Bacteria</taxon>
        <taxon>Pseudomonadati</taxon>
        <taxon>Pseudomonadota</taxon>
        <taxon>Gammaproteobacteria</taxon>
        <taxon>Alteromonadales</taxon>
        <taxon>Pseudoalteromonadaceae</taxon>
        <taxon>Pseudoalteromonas</taxon>
    </lineage>
</organism>
<evidence type="ECO:0000313" key="2">
    <source>
        <dbReference type="EMBL" id="NMM40163.1"/>
    </source>
</evidence>
<dbReference type="PANTHER" id="PTHR43000">
    <property type="entry name" value="DTDP-D-GLUCOSE 4,6-DEHYDRATASE-RELATED"/>
    <property type="match status" value="1"/>
</dbReference>
<proteinExistence type="predicted"/>
<dbReference type="RefSeq" id="WP_169019241.1">
    <property type="nucleotide sequence ID" value="NZ_JABBMT010000005.1"/>
</dbReference>
<dbReference type="InterPro" id="IPR036291">
    <property type="entry name" value="NAD(P)-bd_dom_sf"/>
</dbReference>
<reference evidence="2" key="1">
    <citation type="submission" date="2020-04" db="EMBL/GenBank/DDBJ databases">
        <title>Genome Sequencing for Pseudoaltermonas arctica.</title>
        <authorList>
            <person name="Elkins N.S."/>
        </authorList>
    </citation>
    <scope>NUCLEOTIDE SEQUENCE [LARGE SCALE GENOMIC DNA]</scope>
    <source>
        <strain evidence="2">NEC-BIFX-2020_0012</strain>
    </source>
</reference>
<comment type="caution">
    <text evidence="2">The sequence shown here is derived from an EMBL/GenBank/DDBJ whole genome shotgun (WGS) entry which is preliminary data.</text>
</comment>
<dbReference type="Gene3D" id="3.40.50.720">
    <property type="entry name" value="NAD(P)-binding Rossmann-like Domain"/>
    <property type="match status" value="1"/>
</dbReference>
<dbReference type="Gene3D" id="3.90.25.10">
    <property type="entry name" value="UDP-galactose 4-epimerase, domain 1"/>
    <property type="match status" value="1"/>
</dbReference>
<accession>A0A7Y0HBB0</accession>
<dbReference type="SUPFAM" id="SSF51735">
    <property type="entry name" value="NAD(P)-binding Rossmann-fold domains"/>
    <property type="match status" value="1"/>
</dbReference>
<dbReference type="InterPro" id="IPR016040">
    <property type="entry name" value="NAD(P)-bd_dom"/>
</dbReference>